<dbReference type="CDD" id="cd01166">
    <property type="entry name" value="KdgK"/>
    <property type="match status" value="1"/>
</dbReference>
<dbReference type="InterPro" id="IPR029056">
    <property type="entry name" value="Ribokinase-like"/>
</dbReference>
<keyword evidence="3 4" id="KW-0418">Kinase</keyword>
<dbReference type="AlphaFoldDB" id="A0A1H1HT32"/>
<feature type="region of interest" description="Disordered" evidence="5">
    <location>
        <begin position="1"/>
        <end position="20"/>
    </location>
</feature>
<evidence type="ECO:0000313" key="7">
    <source>
        <dbReference type="EMBL" id="SDR28572.1"/>
    </source>
</evidence>
<evidence type="ECO:0000256" key="4">
    <source>
        <dbReference type="RuleBase" id="RU003704"/>
    </source>
</evidence>
<comment type="similarity">
    <text evidence="1 4">Belongs to the carbohydrate kinase PfkB family.</text>
</comment>
<evidence type="ECO:0000313" key="8">
    <source>
        <dbReference type="Proteomes" id="UP000217103"/>
    </source>
</evidence>
<reference evidence="7 8" key="1">
    <citation type="submission" date="2016-10" db="EMBL/GenBank/DDBJ databases">
        <authorList>
            <person name="de Groot N.N."/>
        </authorList>
    </citation>
    <scope>NUCLEOTIDE SEQUENCE [LARGE SCALE GENOMIC DNA]</scope>
    <source>
        <strain evidence="7 8">DSM 43794</strain>
    </source>
</reference>
<feature type="domain" description="Carbohydrate kinase PfkB" evidence="6">
    <location>
        <begin position="23"/>
        <end position="311"/>
    </location>
</feature>
<dbReference type="PANTHER" id="PTHR43320:SF3">
    <property type="entry name" value="CARBOHYDRATE KINASE PFKB DOMAIN-CONTAINING PROTEIN"/>
    <property type="match status" value="1"/>
</dbReference>
<keyword evidence="2 4" id="KW-0808">Transferase</keyword>
<dbReference type="PANTHER" id="PTHR43320">
    <property type="entry name" value="SUGAR KINASE"/>
    <property type="match status" value="1"/>
</dbReference>
<dbReference type="STRING" id="35622.SAMN04489764_4790"/>
<dbReference type="Gene3D" id="3.40.1190.20">
    <property type="match status" value="1"/>
</dbReference>
<sequence length="316" mass="32846">MSGAPAGRTHRPRTDERTAGRGLLVIGDVVTDVVALHGTTGPRRGTDTAADITLRPGGSGANTAAWAAHLGGDVRLLARVGHDTADWHRAALERTGVRPHLRVDAEHATAVVIAVVDADGERTMLTSRGAGGRIGPEDWDDALLDGVARLHLSGYTLFADPGLRLARMAMERATRRGVRISVDPASAGFLRDFGPERFLAETAPADLVIPNREEALLLAGTDDVERAGELLSERYGAAVVKLGRLGGLLARGGRVVARVPAVTVRAIDSTGAGDAFAAGYLTASLRGAEDETALLRGCRAGAAATTVVGGRPMQSI</sequence>
<dbReference type="InterPro" id="IPR002139">
    <property type="entry name" value="Ribo/fructo_kinase"/>
</dbReference>
<proteinExistence type="inferred from homology"/>
<dbReference type="RefSeq" id="WP_093262123.1">
    <property type="nucleotide sequence ID" value="NZ_FNKK01000002.1"/>
</dbReference>
<accession>A0A1H1HT32</accession>
<evidence type="ECO:0000256" key="3">
    <source>
        <dbReference type="ARBA" id="ARBA00022777"/>
    </source>
</evidence>
<dbReference type="OrthoDB" id="7946249at2"/>
<dbReference type="SUPFAM" id="SSF53613">
    <property type="entry name" value="Ribokinase-like"/>
    <property type="match status" value="1"/>
</dbReference>
<organism evidence="7 8">
    <name type="scientific">Thermostaphylospora chromogena</name>
    <dbReference type="NCBI Taxonomy" id="35622"/>
    <lineage>
        <taxon>Bacteria</taxon>
        <taxon>Bacillati</taxon>
        <taxon>Actinomycetota</taxon>
        <taxon>Actinomycetes</taxon>
        <taxon>Streptosporangiales</taxon>
        <taxon>Thermomonosporaceae</taxon>
        <taxon>Thermostaphylospora</taxon>
    </lineage>
</organism>
<evidence type="ECO:0000256" key="2">
    <source>
        <dbReference type="ARBA" id="ARBA00022679"/>
    </source>
</evidence>
<keyword evidence="8" id="KW-1185">Reference proteome</keyword>
<dbReference type="InterPro" id="IPR002173">
    <property type="entry name" value="Carboh/pur_kinase_PfkB_CS"/>
</dbReference>
<dbReference type="EMBL" id="FNKK01000002">
    <property type="protein sequence ID" value="SDR28572.1"/>
    <property type="molecule type" value="Genomic_DNA"/>
</dbReference>
<dbReference type="Proteomes" id="UP000217103">
    <property type="component" value="Unassembled WGS sequence"/>
</dbReference>
<dbReference type="InterPro" id="IPR011611">
    <property type="entry name" value="PfkB_dom"/>
</dbReference>
<name>A0A1H1HT32_9ACTN</name>
<gene>
    <name evidence="7" type="ORF">SAMN04489764_4790</name>
</gene>
<evidence type="ECO:0000256" key="5">
    <source>
        <dbReference type="SAM" id="MobiDB-lite"/>
    </source>
</evidence>
<dbReference type="InterPro" id="IPR052700">
    <property type="entry name" value="Carb_kinase_PfkB-like"/>
</dbReference>
<dbReference type="Pfam" id="PF00294">
    <property type="entry name" value="PfkB"/>
    <property type="match status" value="1"/>
</dbReference>
<evidence type="ECO:0000259" key="6">
    <source>
        <dbReference type="Pfam" id="PF00294"/>
    </source>
</evidence>
<evidence type="ECO:0000256" key="1">
    <source>
        <dbReference type="ARBA" id="ARBA00010688"/>
    </source>
</evidence>
<dbReference type="GO" id="GO:0016301">
    <property type="term" value="F:kinase activity"/>
    <property type="evidence" value="ECO:0007669"/>
    <property type="project" value="UniProtKB-KW"/>
</dbReference>
<protein>
    <submittedName>
        <fullName evidence="7">Sugar or nucleoside kinase, ribokinase family</fullName>
    </submittedName>
</protein>
<dbReference type="PROSITE" id="PS00584">
    <property type="entry name" value="PFKB_KINASES_2"/>
    <property type="match status" value="1"/>
</dbReference>
<dbReference type="PRINTS" id="PR00990">
    <property type="entry name" value="RIBOKINASE"/>
</dbReference>